<protein>
    <recommendedName>
        <fullName evidence="4">DUF2690 domain-containing protein</fullName>
    </recommendedName>
</protein>
<accession>A0A0F0GZZ4</accession>
<proteinExistence type="predicted"/>
<gene>
    <name evidence="2" type="ORF">UK23_15845</name>
</gene>
<comment type="caution">
    <text evidence="2">The sequence shown here is derived from an EMBL/GenBank/DDBJ whole genome shotgun (WGS) entry which is preliminary data.</text>
</comment>
<dbReference type="Proteomes" id="UP000033393">
    <property type="component" value="Unassembled WGS sequence"/>
</dbReference>
<dbReference type="AlphaFoldDB" id="A0A0F0GZZ4"/>
<evidence type="ECO:0000313" key="3">
    <source>
        <dbReference type="Proteomes" id="UP000033393"/>
    </source>
</evidence>
<evidence type="ECO:0000313" key="2">
    <source>
        <dbReference type="EMBL" id="KJK48880.1"/>
    </source>
</evidence>
<keyword evidence="1" id="KW-0732">Signal</keyword>
<reference evidence="2 3" key="1">
    <citation type="submission" date="2015-02" db="EMBL/GenBank/DDBJ databases">
        <authorList>
            <person name="Ju K.-S."/>
            <person name="Doroghazi J.R."/>
            <person name="Metcalf W."/>
        </authorList>
    </citation>
    <scope>NUCLEOTIDE SEQUENCE [LARGE SCALE GENOMIC DNA]</scope>
    <source>
        <strain evidence="2 3">NRRL B-16140</strain>
    </source>
</reference>
<dbReference type="EMBL" id="JYJG01000096">
    <property type="protein sequence ID" value="KJK48880.1"/>
    <property type="molecule type" value="Genomic_DNA"/>
</dbReference>
<dbReference type="eggNOG" id="ENOG502ZXJA">
    <property type="taxonomic scope" value="Bacteria"/>
</dbReference>
<evidence type="ECO:0008006" key="4">
    <source>
        <dbReference type="Google" id="ProtNLM"/>
    </source>
</evidence>
<organism evidence="2 3">
    <name type="scientific">Lentzea aerocolonigenes</name>
    <name type="common">Lechevalieria aerocolonigenes</name>
    <name type="synonym">Saccharothrix aerocolonigenes</name>
    <dbReference type="NCBI Taxonomy" id="68170"/>
    <lineage>
        <taxon>Bacteria</taxon>
        <taxon>Bacillati</taxon>
        <taxon>Actinomycetota</taxon>
        <taxon>Actinomycetes</taxon>
        <taxon>Pseudonocardiales</taxon>
        <taxon>Pseudonocardiaceae</taxon>
        <taxon>Lentzea</taxon>
    </lineage>
</organism>
<feature type="signal peptide" evidence="1">
    <location>
        <begin position="1"/>
        <end position="18"/>
    </location>
</feature>
<evidence type="ECO:0000256" key="1">
    <source>
        <dbReference type="SAM" id="SignalP"/>
    </source>
</evidence>
<feature type="chain" id="PRO_5002441499" description="DUF2690 domain-containing protein" evidence="1">
    <location>
        <begin position="19"/>
        <end position="134"/>
    </location>
</feature>
<dbReference type="PATRIC" id="fig|68170.10.peg.3992"/>
<keyword evidence="3" id="KW-1185">Reference proteome</keyword>
<name>A0A0F0GZZ4_LENAE</name>
<sequence length="134" mass="14562">MALAAAAVGMTFTGVAHAETNPKCPSGVTQIGSTKYLKNGDDTVASVKQFKGCNKNWAYIYVWDSWRANHRDFYLRAAIWTRTGSEAIDYNGGDRGQQAVWSTGASTLSQCTRAVGDVLWPSGHDLHGSTDERC</sequence>